<feature type="compositionally biased region" description="Low complexity" evidence="1">
    <location>
        <begin position="226"/>
        <end position="235"/>
    </location>
</feature>
<evidence type="ECO:0000313" key="2">
    <source>
        <dbReference type="EMBL" id="TDR85207.1"/>
    </source>
</evidence>
<reference evidence="2 3" key="1">
    <citation type="submission" date="2019-03" db="EMBL/GenBank/DDBJ databases">
        <title>Genomic Encyclopedia of Type Strains, Phase IV (KMG-IV): sequencing the most valuable type-strain genomes for metagenomic binning, comparative biology and taxonomic classification.</title>
        <authorList>
            <person name="Goeker M."/>
        </authorList>
    </citation>
    <scope>NUCLEOTIDE SEQUENCE [LARGE SCALE GENOMIC DNA]</scope>
    <source>
        <strain evidence="2 3">DSM 25903</strain>
    </source>
</reference>
<keyword evidence="3" id="KW-1185">Reference proteome</keyword>
<evidence type="ECO:0000313" key="3">
    <source>
        <dbReference type="Proteomes" id="UP000295122"/>
    </source>
</evidence>
<organism evidence="2 3">
    <name type="scientific">Enterovirga rhinocerotis</name>
    <dbReference type="NCBI Taxonomy" id="1339210"/>
    <lineage>
        <taxon>Bacteria</taxon>
        <taxon>Pseudomonadati</taxon>
        <taxon>Pseudomonadota</taxon>
        <taxon>Alphaproteobacteria</taxon>
        <taxon>Hyphomicrobiales</taxon>
        <taxon>Methylobacteriaceae</taxon>
        <taxon>Enterovirga</taxon>
    </lineage>
</organism>
<sequence length="372" mass="38710">MIDLAAALAASLLHLGLVGRPSLPQPIIPVALTSRGPIAAAVYRPEDRSVSTWRDGTRRTLEPAPLALAAAALDLGRPIVSRCVKLNNPWCIKRARWAGEIGADEEGHTAFASTEAGADAAATLLRTYYVSLGRKSALDIVRRWAPAECKIGIGGLPVALAVSGLSNTLRARYLAGRAGGGPVSVSRGPGGGVRVKAPRGGRIRVSVVPMHKMPDLRAPSLIPGQGEAARPAGRAPRAEAGRRAKQAPAAKRAEARRAPAPRTRTAAAIPAPTAVGCGTEEGRIQNYAGAIARALGVQPGSDLRLFDDGGKPTVNLLPVMIAMSAIELGYLHAGPELAEGAIERLRRRLVDEDAKEAAARDEAALRTDPAAP</sequence>
<dbReference type="Proteomes" id="UP000295122">
    <property type="component" value="Unassembled WGS sequence"/>
</dbReference>
<comment type="caution">
    <text evidence="2">The sequence shown here is derived from an EMBL/GenBank/DDBJ whole genome shotgun (WGS) entry which is preliminary data.</text>
</comment>
<feature type="region of interest" description="Disordered" evidence="1">
    <location>
        <begin position="215"/>
        <end position="265"/>
    </location>
</feature>
<dbReference type="AlphaFoldDB" id="A0A4R7BMQ6"/>
<dbReference type="EMBL" id="SNZR01000018">
    <property type="protein sequence ID" value="TDR85207.1"/>
    <property type="molecule type" value="Genomic_DNA"/>
</dbReference>
<name>A0A4R7BMQ6_9HYPH</name>
<accession>A0A4R7BMQ6</accession>
<evidence type="ECO:0000256" key="1">
    <source>
        <dbReference type="SAM" id="MobiDB-lite"/>
    </source>
</evidence>
<dbReference type="RefSeq" id="WP_166652611.1">
    <property type="nucleotide sequence ID" value="NZ_SNZR01000018.1"/>
</dbReference>
<protein>
    <submittedName>
        <fullName evidence="2">Uncharacterized protein</fullName>
    </submittedName>
</protein>
<gene>
    <name evidence="2" type="ORF">EV668_4752</name>
</gene>
<proteinExistence type="predicted"/>